<name>A0A409VUQ4_9AGAR</name>
<feature type="compositionally biased region" description="Low complexity" evidence="1">
    <location>
        <begin position="11"/>
        <end position="25"/>
    </location>
</feature>
<dbReference type="InParanoid" id="A0A409VUQ4"/>
<evidence type="ECO:0000313" key="3">
    <source>
        <dbReference type="Proteomes" id="UP000284842"/>
    </source>
</evidence>
<sequence>MFKSFTNKYHSLNSSQSSFSPLNPSGKKDNSGRVFGELSSQYGFNGGVPCRPPKNPSTKSSRKQSCPQPHNTPNVVLPQSSTTKNYEQSYGDLVSLYGFGGGVPCLPPSQKKPKSSSKGSTNPPPIHPHHTTINNRRRRSTSLALAN</sequence>
<evidence type="ECO:0000256" key="1">
    <source>
        <dbReference type="SAM" id="MobiDB-lite"/>
    </source>
</evidence>
<proteinExistence type="predicted"/>
<reference evidence="2 3" key="1">
    <citation type="journal article" date="2018" name="Evol. Lett.">
        <title>Horizontal gene cluster transfer increased hallucinogenic mushroom diversity.</title>
        <authorList>
            <person name="Reynolds H.T."/>
            <person name="Vijayakumar V."/>
            <person name="Gluck-Thaler E."/>
            <person name="Korotkin H.B."/>
            <person name="Matheny P.B."/>
            <person name="Slot J.C."/>
        </authorList>
    </citation>
    <scope>NUCLEOTIDE SEQUENCE [LARGE SCALE GENOMIC DNA]</scope>
    <source>
        <strain evidence="2 3">2629</strain>
    </source>
</reference>
<dbReference type="OrthoDB" id="3215388at2759"/>
<feature type="compositionally biased region" description="Polar residues" evidence="1">
    <location>
        <begin position="1"/>
        <end position="10"/>
    </location>
</feature>
<comment type="caution">
    <text evidence="2">The sequence shown here is derived from an EMBL/GenBank/DDBJ whole genome shotgun (WGS) entry which is preliminary data.</text>
</comment>
<feature type="compositionally biased region" description="Basic residues" evidence="1">
    <location>
        <begin position="127"/>
        <end position="140"/>
    </location>
</feature>
<keyword evidence="3" id="KW-1185">Reference proteome</keyword>
<feature type="compositionally biased region" description="Polar residues" evidence="1">
    <location>
        <begin position="56"/>
        <end position="84"/>
    </location>
</feature>
<evidence type="ECO:0000313" key="2">
    <source>
        <dbReference type="EMBL" id="PPQ69973.1"/>
    </source>
</evidence>
<protein>
    <submittedName>
        <fullName evidence="2">Uncharacterized protein</fullName>
    </submittedName>
</protein>
<gene>
    <name evidence="2" type="ORF">CVT24_003677</name>
</gene>
<dbReference type="Proteomes" id="UP000284842">
    <property type="component" value="Unassembled WGS sequence"/>
</dbReference>
<feature type="region of interest" description="Disordered" evidence="1">
    <location>
        <begin position="1"/>
        <end position="84"/>
    </location>
</feature>
<feature type="region of interest" description="Disordered" evidence="1">
    <location>
        <begin position="104"/>
        <end position="147"/>
    </location>
</feature>
<organism evidence="2 3">
    <name type="scientific">Panaeolus cyanescens</name>
    <dbReference type="NCBI Taxonomy" id="181874"/>
    <lineage>
        <taxon>Eukaryota</taxon>
        <taxon>Fungi</taxon>
        <taxon>Dikarya</taxon>
        <taxon>Basidiomycota</taxon>
        <taxon>Agaricomycotina</taxon>
        <taxon>Agaricomycetes</taxon>
        <taxon>Agaricomycetidae</taxon>
        <taxon>Agaricales</taxon>
        <taxon>Agaricineae</taxon>
        <taxon>Galeropsidaceae</taxon>
        <taxon>Panaeolus</taxon>
    </lineage>
</organism>
<accession>A0A409VUQ4</accession>
<dbReference type="AlphaFoldDB" id="A0A409VUQ4"/>
<dbReference type="EMBL" id="NHTK01005969">
    <property type="protein sequence ID" value="PPQ69973.1"/>
    <property type="molecule type" value="Genomic_DNA"/>
</dbReference>